<dbReference type="KEGG" id="ncc:104967230"/>
<dbReference type="OrthoDB" id="8929563at2759"/>
<evidence type="ECO:0000313" key="1">
    <source>
        <dbReference type="Proteomes" id="UP000504611"/>
    </source>
</evidence>
<dbReference type="GeneID" id="104967230"/>
<organism evidence="1 2">
    <name type="scientific">Notothenia coriiceps</name>
    <name type="common">black rockcod</name>
    <dbReference type="NCBI Taxonomy" id="8208"/>
    <lineage>
        <taxon>Eukaryota</taxon>
        <taxon>Metazoa</taxon>
        <taxon>Chordata</taxon>
        <taxon>Craniata</taxon>
        <taxon>Vertebrata</taxon>
        <taxon>Euteleostomi</taxon>
        <taxon>Actinopterygii</taxon>
        <taxon>Neopterygii</taxon>
        <taxon>Teleostei</taxon>
        <taxon>Neoteleostei</taxon>
        <taxon>Acanthomorphata</taxon>
        <taxon>Eupercaria</taxon>
        <taxon>Perciformes</taxon>
        <taxon>Notothenioidei</taxon>
        <taxon>Nototheniidae</taxon>
        <taxon>Notothenia</taxon>
    </lineage>
</organism>
<reference evidence="2" key="1">
    <citation type="submission" date="2025-08" db="UniProtKB">
        <authorList>
            <consortium name="RefSeq"/>
        </authorList>
    </citation>
    <scope>IDENTIFICATION</scope>
    <source>
        <tissue evidence="2">Muscle</tissue>
    </source>
</reference>
<gene>
    <name evidence="2" type="primary">LOC104967230</name>
</gene>
<accession>A0A6I9Q385</accession>
<proteinExistence type="predicted"/>
<sequence length="306" mass="34242">MESYFLFRGSQRVTLKIDDMRVDRISRIFQVNAGSLFITDAANVAVFPLDSGCFCSLDLSDHGHYEVHGEKPGETQRIQTEPAESRPFAFRHSQPMSTANMSQLTRSISTPRSFQRSIHVSEIMDGKIVSTRVVMIRFVESEASVPLITGKVNVAMGDSEEYILTDTIGNEIVESEGTIGSLYWKPNARKIHAVESSAFRQWRRRGSRSRNELSEVHTLSNKVEELLDASQGLEEVTRKISDIVAASHDLIVPRPEVKQAFSCLICRETMTHFVTSPQCLECRGQEPVYTQVAGLSAALVSLRTFP</sequence>
<name>A0A6I9Q385_9TELE</name>
<dbReference type="AlphaFoldDB" id="A0A6I9Q385"/>
<protein>
    <submittedName>
        <fullName evidence="2">Uncharacterized protein</fullName>
    </submittedName>
</protein>
<dbReference type="Proteomes" id="UP000504611">
    <property type="component" value="Unplaced"/>
</dbReference>
<dbReference type="RefSeq" id="XP_010794948.1">
    <property type="nucleotide sequence ID" value="XM_010796646.1"/>
</dbReference>
<keyword evidence="1" id="KW-1185">Reference proteome</keyword>
<evidence type="ECO:0000313" key="2">
    <source>
        <dbReference type="RefSeq" id="XP_010794948.1"/>
    </source>
</evidence>